<protein>
    <recommendedName>
        <fullName evidence="3">Protoporphyrinogen oxidase</fullName>
    </recommendedName>
</protein>
<evidence type="ECO:0000313" key="2">
    <source>
        <dbReference type="Proteomes" id="UP000759131"/>
    </source>
</evidence>
<dbReference type="PANTHER" id="PTHR42923">
    <property type="entry name" value="PROTOPORPHYRINOGEN OXIDASE"/>
    <property type="match status" value="1"/>
</dbReference>
<name>A0A7R9L4F9_9ACAR</name>
<dbReference type="EMBL" id="OC867875">
    <property type="protein sequence ID" value="CAD7633756.1"/>
    <property type="molecule type" value="Genomic_DNA"/>
</dbReference>
<dbReference type="OrthoDB" id="419752at2759"/>
<dbReference type="AlphaFoldDB" id="A0A7R9L4F9"/>
<feature type="non-terminal residue" evidence="1">
    <location>
        <position position="177"/>
    </location>
</feature>
<keyword evidence="2" id="KW-1185">Reference proteome</keyword>
<dbReference type="GO" id="GO:0006783">
    <property type="term" value="P:heme biosynthetic process"/>
    <property type="evidence" value="ECO:0007669"/>
    <property type="project" value="TreeGrafter"/>
</dbReference>
<evidence type="ECO:0000313" key="1">
    <source>
        <dbReference type="EMBL" id="CAD7633756.1"/>
    </source>
</evidence>
<dbReference type="Gene3D" id="3.50.50.60">
    <property type="entry name" value="FAD/NAD(P)-binding domain"/>
    <property type="match status" value="1"/>
</dbReference>
<dbReference type="SUPFAM" id="SSF51905">
    <property type="entry name" value="FAD/NAD(P)-binding domain"/>
    <property type="match status" value="1"/>
</dbReference>
<dbReference type="InterPro" id="IPR036188">
    <property type="entry name" value="FAD/NAD-bd_sf"/>
</dbReference>
<dbReference type="Pfam" id="PF13450">
    <property type="entry name" value="NAD_binding_8"/>
    <property type="match status" value="1"/>
</dbReference>
<dbReference type="PANTHER" id="PTHR42923:SF3">
    <property type="entry name" value="PROTOPORPHYRINOGEN OXIDASE"/>
    <property type="match status" value="1"/>
</dbReference>
<dbReference type="PROSITE" id="PS51257">
    <property type="entry name" value="PROKAR_LIPOPROTEIN"/>
    <property type="match status" value="1"/>
</dbReference>
<evidence type="ECO:0008006" key="3">
    <source>
        <dbReference type="Google" id="ProtNLM"/>
    </source>
</evidence>
<sequence>MASKTAVVLGGGISGLSCAYYLQKFCRHLNAFNKIVVLESGSHLGGWLKTCQFGNGVRHELGPRTLRASQNAGYNVLSMVEDIGLADQVIGTSVTSSVTKKRQIVMNNELVTLPNRPLDYLRKPKAFPKRLISYIIKDLKTPKIDLSKYENDCSVYEFFEYRLGKEVADYIFDPLCR</sequence>
<dbReference type="GO" id="GO:0005743">
    <property type="term" value="C:mitochondrial inner membrane"/>
    <property type="evidence" value="ECO:0007669"/>
    <property type="project" value="TreeGrafter"/>
</dbReference>
<dbReference type="GO" id="GO:0004729">
    <property type="term" value="F:oxygen-dependent protoporphyrinogen oxidase activity"/>
    <property type="evidence" value="ECO:0007669"/>
    <property type="project" value="TreeGrafter"/>
</dbReference>
<dbReference type="InterPro" id="IPR050464">
    <property type="entry name" value="Zeta_carotene_desat/Oxidored"/>
</dbReference>
<dbReference type="Proteomes" id="UP000759131">
    <property type="component" value="Unassembled WGS sequence"/>
</dbReference>
<accession>A0A7R9L4F9</accession>
<organism evidence="1">
    <name type="scientific">Medioppia subpectinata</name>
    <dbReference type="NCBI Taxonomy" id="1979941"/>
    <lineage>
        <taxon>Eukaryota</taxon>
        <taxon>Metazoa</taxon>
        <taxon>Ecdysozoa</taxon>
        <taxon>Arthropoda</taxon>
        <taxon>Chelicerata</taxon>
        <taxon>Arachnida</taxon>
        <taxon>Acari</taxon>
        <taxon>Acariformes</taxon>
        <taxon>Sarcoptiformes</taxon>
        <taxon>Oribatida</taxon>
        <taxon>Brachypylina</taxon>
        <taxon>Oppioidea</taxon>
        <taxon>Oppiidae</taxon>
        <taxon>Medioppia</taxon>
    </lineage>
</organism>
<gene>
    <name evidence="1" type="ORF">OSB1V03_LOCUS14152</name>
</gene>
<dbReference type="EMBL" id="CAJPIZ010013300">
    <property type="protein sequence ID" value="CAG2114186.1"/>
    <property type="molecule type" value="Genomic_DNA"/>
</dbReference>
<reference evidence="1" key="1">
    <citation type="submission" date="2020-11" db="EMBL/GenBank/DDBJ databases">
        <authorList>
            <person name="Tran Van P."/>
        </authorList>
    </citation>
    <scope>NUCLEOTIDE SEQUENCE</scope>
</reference>
<proteinExistence type="predicted"/>